<reference evidence="1" key="1">
    <citation type="submission" date="2018-06" db="EMBL/GenBank/DDBJ databases">
        <authorList>
            <person name="Zhirakovskaya E."/>
        </authorList>
    </citation>
    <scope>NUCLEOTIDE SEQUENCE</scope>
</reference>
<dbReference type="AlphaFoldDB" id="A0A3B0X073"/>
<sequence length="138" mass="15614">MKRVLPLFLLSIVNCSCAGDLKFFESDGCSGFPDGTHEQHTLWLSCCTEHDRAYWKGGTYEERKKADKALKVCVEKQGEPEIASLMLAGVRVGGTPYLPTAFRWGYGWPYSRFYKALTEEELEEVKAKSVEKPDKPID</sequence>
<dbReference type="GO" id="GO:0004623">
    <property type="term" value="F:phospholipase A2 activity"/>
    <property type="evidence" value="ECO:0007669"/>
    <property type="project" value="InterPro"/>
</dbReference>
<dbReference type="GO" id="GO:0006644">
    <property type="term" value="P:phospholipid metabolic process"/>
    <property type="evidence" value="ECO:0007669"/>
    <property type="project" value="InterPro"/>
</dbReference>
<name>A0A3B0X073_9ZZZZ</name>
<proteinExistence type="predicted"/>
<evidence type="ECO:0000313" key="1">
    <source>
        <dbReference type="EMBL" id="VAW61648.1"/>
    </source>
</evidence>
<organism evidence="1">
    <name type="scientific">hydrothermal vent metagenome</name>
    <dbReference type="NCBI Taxonomy" id="652676"/>
    <lineage>
        <taxon>unclassified sequences</taxon>
        <taxon>metagenomes</taxon>
        <taxon>ecological metagenomes</taxon>
    </lineage>
</organism>
<dbReference type="EMBL" id="UOFI01000014">
    <property type="protein sequence ID" value="VAW61648.1"/>
    <property type="molecule type" value="Genomic_DNA"/>
</dbReference>
<protein>
    <submittedName>
        <fullName evidence="1">Uncharacterized protein</fullName>
    </submittedName>
</protein>
<accession>A0A3B0X073</accession>
<dbReference type="InterPro" id="IPR036444">
    <property type="entry name" value="PLipase_A2_dom_sf"/>
</dbReference>
<dbReference type="SUPFAM" id="SSF48619">
    <property type="entry name" value="Phospholipase A2, PLA2"/>
    <property type="match status" value="1"/>
</dbReference>
<dbReference type="GO" id="GO:0050482">
    <property type="term" value="P:arachidonate secretion"/>
    <property type="evidence" value="ECO:0007669"/>
    <property type="project" value="InterPro"/>
</dbReference>
<gene>
    <name evidence="1" type="ORF">MNBD_GAMMA09-3852</name>
</gene>